<accession>X0XBD7</accession>
<dbReference type="InterPro" id="IPR029460">
    <property type="entry name" value="DNAPol_HHH"/>
</dbReference>
<protein>
    <recommendedName>
        <fullName evidence="1">DNA polymerase helix-hairpin-helix motif domain-containing protein</fullName>
    </recommendedName>
</protein>
<evidence type="ECO:0000313" key="2">
    <source>
        <dbReference type="EMBL" id="GAG40479.1"/>
    </source>
</evidence>
<dbReference type="GO" id="GO:0006260">
    <property type="term" value="P:DNA replication"/>
    <property type="evidence" value="ECO:0007669"/>
    <property type="project" value="InterPro"/>
</dbReference>
<evidence type="ECO:0000259" key="1">
    <source>
        <dbReference type="Pfam" id="PF14579"/>
    </source>
</evidence>
<comment type="caution">
    <text evidence="2">The sequence shown here is derived from an EMBL/GenBank/DDBJ whole genome shotgun (WGS) entry which is preliminary data.</text>
</comment>
<name>X0XBD7_9ZZZZ</name>
<dbReference type="PANTHER" id="PTHR32294">
    <property type="entry name" value="DNA POLYMERASE III SUBUNIT ALPHA"/>
    <property type="match status" value="1"/>
</dbReference>
<proteinExistence type="predicted"/>
<dbReference type="EMBL" id="BARS01043543">
    <property type="protein sequence ID" value="GAG40479.1"/>
    <property type="molecule type" value="Genomic_DNA"/>
</dbReference>
<dbReference type="Pfam" id="PF14579">
    <property type="entry name" value="HHH_6"/>
    <property type="match status" value="1"/>
</dbReference>
<reference evidence="2" key="1">
    <citation type="journal article" date="2014" name="Front. Microbiol.">
        <title>High frequency of phylogenetically diverse reductive dehalogenase-homologous genes in deep subseafloor sedimentary metagenomes.</title>
        <authorList>
            <person name="Kawai M."/>
            <person name="Futagami T."/>
            <person name="Toyoda A."/>
            <person name="Takaki Y."/>
            <person name="Nishi S."/>
            <person name="Hori S."/>
            <person name="Arai W."/>
            <person name="Tsubouchi T."/>
            <person name="Morono Y."/>
            <person name="Uchiyama I."/>
            <person name="Ito T."/>
            <person name="Fujiyama A."/>
            <person name="Inagaki F."/>
            <person name="Takami H."/>
        </authorList>
    </citation>
    <scope>NUCLEOTIDE SEQUENCE</scope>
    <source>
        <strain evidence="2">Expedition CK06-06</strain>
    </source>
</reference>
<dbReference type="GO" id="GO:0008408">
    <property type="term" value="F:3'-5' exonuclease activity"/>
    <property type="evidence" value="ECO:0007669"/>
    <property type="project" value="InterPro"/>
</dbReference>
<dbReference type="AlphaFoldDB" id="X0XBD7"/>
<feature type="non-terminal residue" evidence="2">
    <location>
        <position position="250"/>
    </location>
</feature>
<feature type="domain" description="DNA polymerase helix-hairpin-helix motif" evidence="1">
    <location>
        <begin position="37"/>
        <end position="124"/>
    </location>
</feature>
<gene>
    <name evidence="2" type="ORF">S01H1_65911</name>
</gene>
<sequence length="250" mass="27946">YLKAHYPVQFMAALLTQDMGNQDKTIKNIAECKGMEIEILPPDVNESQADFSVVGGKIRFGLAAVKNVGLKAVESVIEERLKNGPFHDLANFCKRVEGAKVNRRVLEGLILCGAFDFTGTYRSRLFAALDDVLRFCGANHDPNQLNMFGSLSFNAGENGGLLELPDIDEWDEKDRLRKEKEALGFYITGHPLDRFGKEIKQFTTCSVDDLSGQKDKSTVKIAGIVEELKMKRTKRGDRMAILNIKGEFRP</sequence>
<dbReference type="PANTHER" id="PTHR32294:SF0">
    <property type="entry name" value="DNA POLYMERASE III SUBUNIT ALPHA"/>
    <property type="match status" value="1"/>
</dbReference>
<dbReference type="SUPFAM" id="SSF160975">
    <property type="entry name" value="AF1531-like"/>
    <property type="match status" value="1"/>
</dbReference>
<dbReference type="Gene3D" id="1.10.150.870">
    <property type="match status" value="1"/>
</dbReference>
<dbReference type="InterPro" id="IPR004805">
    <property type="entry name" value="DnaE2/DnaE/PolC"/>
</dbReference>
<feature type="non-terminal residue" evidence="2">
    <location>
        <position position="1"/>
    </location>
</feature>
<organism evidence="2">
    <name type="scientific">marine sediment metagenome</name>
    <dbReference type="NCBI Taxonomy" id="412755"/>
    <lineage>
        <taxon>unclassified sequences</taxon>
        <taxon>metagenomes</taxon>
        <taxon>ecological metagenomes</taxon>
    </lineage>
</organism>